<keyword evidence="8" id="KW-1003">Cell membrane</keyword>
<protein>
    <recommendedName>
        <fullName evidence="8">ATP synthase epsilon chain</fullName>
    </recommendedName>
    <alternativeName>
        <fullName evidence="8">ATP synthase F1 sector epsilon subunit</fullName>
    </alternativeName>
    <alternativeName>
        <fullName evidence="8">F-ATPase epsilon subunit</fullName>
    </alternativeName>
</protein>
<comment type="similarity">
    <text evidence="2 8 9">Belongs to the ATPase epsilon chain family.</text>
</comment>
<dbReference type="GO" id="GO:0045259">
    <property type="term" value="C:proton-transporting ATP synthase complex"/>
    <property type="evidence" value="ECO:0007669"/>
    <property type="project" value="UniProtKB-KW"/>
</dbReference>
<evidence type="ECO:0000259" key="11">
    <source>
        <dbReference type="Pfam" id="PF02823"/>
    </source>
</evidence>
<proteinExistence type="inferred from homology"/>
<evidence type="ECO:0000256" key="9">
    <source>
        <dbReference type="RuleBase" id="RU003656"/>
    </source>
</evidence>
<keyword evidence="6 8" id="KW-0139">CF(1)</keyword>
<dbReference type="Pfam" id="PF00401">
    <property type="entry name" value="ATP-synt_DE"/>
    <property type="match status" value="1"/>
</dbReference>
<comment type="caution">
    <text evidence="12">The sequence shown here is derived from an EMBL/GenBank/DDBJ whole genome shotgun (WGS) entry which is preliminary data.</text>
</comment>
<evidence type="ECO:0000259" key="10">
    <source>
        <dbReference type="Pfam" id="PF00401"/>
    </source>
</evidence>
<dbReference type="PANTHER" id="PTHR13822">
    <property type="entry name" value="ATP SYNTHASE DELTA/EPSILON CHAIN"/>
    <property type="match status" value="1"/>
</dbReference>
<keyword evidence="8" id="KW-0375">Hydrogen ion transport</keyword>
<dbReference type="Gene3D" id="2.60.15.10">
    <property type="entry name" value="F0F1 ATP synthase delta/epsilon subunit, N-terminal"/>
    <property type="match status" value="1"/>
</dbReference>
<organism evidence="12 13">
    <name type="scientific">Candidatus Magasanikbacteria bacterium GW2011_GWA2_56_11</name>
    <dbReference type="NCBI Taxonomy" id="1619044"/>
    <lineage>
        <taxon>Bacteria</taxon>
        <taxon>Candidatus Magasanikiibacteriota</taxon>
    </lineage>
</organism>
<feature type="domain" description="ATP synthase epsilon subunit C-terminal" evidence="10">
    <location>
        <begin position="90"/>
        <end position="135"/>
    </location>
</feature>
<dbReference type="GO" id="GO:0005524">
    <property type="term" value="F:ATP binding"/>
    <property type="evidence" value="ECO:0007669"/>
    <property type="project" value="UniProtKB-UniRule"/>
</dbReference>
<evidence type="ECO:0000256" key="2">
    <source>
        <dbReference type="ARBA" id="ARBA00005712"/>
    </source>
</evidence>
<accession>A0A0G2AME6</accession>
<dbReference type="Pfam" id="PF02823">
    <property type="entry name" value="ATP-synt_DE_N"/>
    <property type="match status" value="1"/>
</dbReference>
<dbReference type="GO" id="GO:0046933">
    <property type="term" value="F:proton-transporting ATP synthase activity, rotational mechanism"/>
    <property type="evidence" value="ECO:0007669"/>
    <property type="project" value="UniProtKB-UniRule"/>
</dbReference>
<dbReference type="InterPro" id="IPR001469">
    <property type="entry name" value="ATP_synth_F1_dsu/esu"/>
</dbReference>
<evidence type="ECO:0000313" key="12">
    <source>
        <dbReference type="EMBL" id="KKW42492.1"/>
    </source>
</evidence>
<keyword evidence="5 8" id="KW-0472">Membrane</keyword>
<comment type="function">
    <text evidence="8">Produces ATP from ADP in the presence of a proton gradient across the membrane.</text>
</comment>
<name>A0A0G2AME6_9BACT</name>
<keyword evidence="7 8" id="KW-0066">ATP synthesis</keyword>
<dbReference type="Proteomes" id="UP000033870">
    <property type="component" value="Unassembled WGS sequence"/>
</dbReference>
<keyword evidence="4 8" id="KW-0406">Ion transport</keyword>
<dbReference type="InterPro" id="IPR020547">
    <property type="entry name" value="ATP_synth_F1_esu_C"/>
</dbReference>
<evidence type="ECO:0000256" key="5">
    <source>
        <dbReference type="ARBA" id="ARBA00023136"/>
    </source>
</evidence>
<dbReference type="InterPro" id="IPR036794">
    <property type="entry name" value="ATP_F1_dsu/esu_C_sf"/>
</dbReference>
<dbReference type="CDD" id="cd12152">
    <property type="entry name" value="F1-ATPase_delta"/>
    <property type="match status" value="1"/>
</dbReference>
<evidence type="ECO:0000313" key="13">
    <source>
        <dbReference type="Proteomes" id="UP000033870"/>
    </source>
</evidence>
<evidence type="ECO:0000256" key="4">
    <source>
        <dbReference type="ARBA" id="ARBA00023065"/>
    </source>
</evidence>
<dbReference type="GO" id="GO:0005886">
    <property type="term" value="C:plasma membrane"/>
    <property type="evidence" value="ECO:0007669"/>
    <property type="project" value="UniProtKB-SubCell"/>
</dbReference>
<reference evidence="12 13" key="1">
    <citation type="journal article" date="2015" name="Nature">
        <title>rRNA introns, odd ribosomes, and small enigmatic genomes across a large radiation of phyla.</title>
        <authorList>
            <person name="Brown C.T."/>
            <person name="Hug L.A."/>
            <person name="Thomas B.C."/>
            <person name="Sharon I."/>
            <person name="Castelle C.J."/>
            <person name="Singh A."/>
            <person name="Wilkins M.J."/>
            <person name="Williams K.H."/>
            <person name="Banfield J.F."/>
        </authorList>
    </citation>
    <scope>NUCLEOTIDE SEQUENCE [LARGE SCALE GENOMIC DNA]</scope>
</reference>
<evidence type="ECO:0000256" key="7">
    <source>
        <dbReference type="ARBA" id="ARBA00023310"/>
    </source>
</evidence>
<dbReference type="SUPFAM" id="SSF51344">
    <property type="entry name" value="Epsilon subunit of F1F0-ATP synthase N-terminal domain"/>
    <property type="match status" value="1"/>
</dbReference>
<evidence type="ECO:0000256" key="6">
    <source>
        <dbReference type="ARBA" id="ARBA00023196"/>
    </source>
</evidence>
<feature type="domain" description="ATP synthase F1 complex delta/epsilon subunit N-terminal" evidence="11">
    <location>
        <begin position="7"/>
        <end position="86"/>
    </location>
</feature>
<gene>
    <name evidence="8" type="primary">atpC</name>
    <name evidence="12" type="ORF">UY92_C0006G0053</name>
</gene>
<comment type="subcellular location">
    <subcellularLocation>
        <location evidence="1 8">Cell membrane</location>
        <topology evidence="1 8">Peripheral membrane protein</topology>
    </subcellularLocation>
</comment>
<dbReference type="InterPro" id="IPR036771">
    <property type="entry name" value="ATPsynth_dsu/esu_N"/>
</dbReference>
<dbReference type="InterPro" id="IPR020546">
    <property type="entry name" value="ATP_synth_F1_dsu/esu_N"/>
</dbReference>
<dbReference type="EMBL" id="LCRX01000006">
    <property type="protein sequence ID" value="KKW42492.1"/>
    <property type="molecule type" value="Genomic_DNA"/>
</dbReference>
<keyword evidence="3 8" id="KW-0813">Transport</keyword>
<evidence type="ECO:0000256" key="8">
    <source>
        <dbReference type="HAMAP-Rule" id="MF_00530"/>
    </source>
</evidence>
<sequence length="142" mass="15805">MQSPDKLQFKLVTPDGIVYDDAIDQVSIPTAAGEITVLPRHIPLVSIISAGELRLKKDGAEIPLVVSGGVLEIRPGSQLYVLADTAERAEHIDMERAEAARARAEELMKQKEQMADVDFARLQAKMEKELARLRVGRKYRKI</sequence>
<dbReference type="STRING" id="1619044.UY92_C0006G0053"/>
<dbReference type="PANTHER" id="PTHR13822:SF10">
    <property type="entry name" value="ATP SYNTHASE EPSILON CHAIN, CHLOROPLASTIC"/>
    <property type="match status" value="1"/>
</dbReference>
<dbReference type="HAMAP" id="MF_00530">
    <property type="entry name" value="ATP_synth_epsil_bac"/>
    <property type="match status" value="1"/>
</dbReference>
<dbReference type="SUPFAM" id="SSF46604">
    <property type="entry name" value="Epsilon subunit of F1F0-ATP synthase C-terminal domain"/>
    <property type="match status" value="1"/>
</dbReference>
<dbReference type="NCBIfam" id="TIGR01216">
    <property type="entry name" value="ATP_synt_epsi"/>
    <property type="match status" value="1"/>
</dbReference>
<evidence type="ECO:0000256" key="1">
    <source>
        <dbReference type="ARBA" id="ARBA00004202"/>
    </source>
</evidence>
<comment type="subunit">
    <text evidence="8 9">F-type ATPases have 2 components, CF(1) - the catalytic core - and CF(0) - the membrane proton channel. CF(1) has five subunits: alpha(3), beta(3), gamma(1), delta(1), epsilon(1). CF(0) has three main subunits: a, b and c.</text>
</comment>
<evidence type="ECO:0000256" key="3">
    <source>
        <dbReference type="ARBA" id="ARBA00022448"/>
    </source>
</evidence>
<dbReference type="AlphaFoldDB" id="A0A0G2AME6"/>